<sequence length="113" mass="13372">MTVIQNEKNELIPSRTVTRWRMCIDYRKLNKATRKDHFPLPFMDQMLERLAGQAYYCFFDGYSGYNQIVVDPEDQEKMTFKCPFGVFAYRKMPFGLSQSFENTTTQMVLISNI</sequence>
<dbReference type="CDD" id="cd01647">
    <property type="entry name" value="RT_LTR"/>
    <property type="match status" value="1"/>
</dbReference>
<evidence type="ECO:0000259" key="1">
    <source>
        <dbReference type="Pfam" id="PF00078"/>
    </source>
</evidence>
<dbReference type="SUPFAM" id="SSF56672">
    <property type="entry name" value="DNA/RNA polymerases"/>
    <property type="match status" value="1"/>
</dbReference>
<feature type="domain" description="Reverse transcriptase" evidence="1">
    <location>
        <begin position="16"/>
        <end position="99"/>
    </location>
</feature>
<dbReference type="Proteomes" id="UP000075243">
    <property type="component" value="Chromosome 6"/>
</dbReference>
<organism evidence="2 3">
    <name type="scientific">Cajanus cajan</name>
    <name type="common">Pigeon pea</name>
    <name type="synonym">Cajanus indicus</name>
    <dbReference type="NCBI Taxonomy" id="3821"/>
    <lineage>
        <taxon>Eukaryota</taxon>
        <taxon>Viridiplantae</taxon>
        <taxon>Streptophyta</taxon>
        <taxon>Embryophyta</taxon>
        <taxon>Tracheophyta</taxon>
        <taxon>Spermatophyta</taxon>
        <taxon>Magnoliopsida</taxon>
        <taxon>eudicotyledons</taxon>
        <taxon>Gunneridae</taxon>
        <taxon>Pentapetalae</taxon>
        <taxon>rosids</taxon>
        <taxon>fabids</taxon>
        <taxon>Fabales</taxon>
        <taxon>Fabaceae</taxon>
        <taxon>Papilionoideae</taxon>
        <taxon>50 kb inversion clade</taxon>
        <taxon>NPAAA clade</taxon>
        <taxon>indigoferoid/millettioid clade</taxon>
        <taxon>Phaseoleae</taxon>
        <taxon>Cajanus</taxon>
    </lineage>
</organism>
<reference evidence="2 3" key="1">
    <citation type="journal article" date="2012" name="Nat. Biotechnol.">
        <title>Draft genome sequence of pigeonpea (Cajanus cajan), an orphan legume crop of resource-poor farmers.</title>
        <authorList>
            <person name="Varshney R.K."/>
            <person name="Chen W."/>
            <person name="Li Y."/>
            <person name="Bharti A.K."/>
            <person name="Saxena R.K."/>
            <person name="Schlueter J.A."/>
            <person name="Donoghue M.T."/>
            <person name="Azam S."/>
            <person name="Fan G."/>
            <person name="Whaley A.M."/>
            <person name="Farmer A.D."/>
            <person name="Sheridan J."/>
            <person name="Iwata A."/>
            <person name="Tuteja R."/>
            <person name="Penmetsa R.V."/>
            <person name="Wu W."/>
            <person name="Upadhyaya H.D."/>
            <person name="Yang S.P."/>
            <person name="Shah T."/>
            <person name="Saxena K.B."/>
            <person name="Michael T."/>
            <person name="McCombie W.R."/>
            <person name="Yang B."/>
            <person name="Zhang G."/>
            <person name="Yang H."/>
            <person name="Wang J."/>
            <person name="Spillane C."/>
            <person name="Cook D.R."/>
            <person name="May G.D."/>
            <person name="Xu X."/>
            <person name="Jackson S.A."/>
        </authorList>
    </citation>
    <scope>NUCLEOTIDE SEQUENCE [LARGE SCALE GENOMIC DNA]</scope>
    <source>
        <strain evidence="3">cv. Asha</strain>
    </source>
</reference>
<protein>
    <submittedName>
        <fullName evidence="2">Transposon Ty3-I Gag-Pol polyprotein</fullName>
    </submittedName>
</protein>
<dbReference type="PANTHER" id="PTHR24559">
    <property type="entry name" value="TRANSPOSON TY3-I GAG-POL POLYPROTEIN"/>
    <property type="match status" value="1"/>
</dbReference>
<keyword evidence="3" id="KW-1185">Reference proteome</keyword>
<dbReference type="Gene3D" id="3.10.10.10">
    <property type="entry name" value="HIV Type 1 Reverse Transcriptase, subunit A, domain 1"/>
    <property type="match status" value="1"/>
</dbReference>
<accession>A0A151TEI5</accession>
<evidence type="ECO:0000313" key="3">
    <source>
        <dbReference type="Proteomes" id="UP000075243"/>
    </source>
</evidence>
<dbReference type="Gene3D" id="3.30.70.270">
    <property type="match status" value="1"/>
</dbReference>
<dbReference type="InterPro" id="IPR000477">
    <property type="entry name" value="RT_dom"/>
</dbReference>
<dbReference type="AlphaFoldDB" id="A0A151TEI5"/>
<dbReference type="InterPro" id="IPR043502">
    <property type="entry name" value="DNA/RNA_pol_sf"/>
</dbReference>
<proteinExistence type="predicted"/>
<dbReference type="InterPro" id="IPR043128">
    <property type="entry name" value="Rev_trsase/Diguanyl_cyclase"/>
</dbReference>
<gene>
    <name evidence="2" type="ORF">KK1_011672</name>
</gene>
<dbReference type="PANTHER" id="PTHR24559:SF429">
    <property type="entry name" value="RNA-DIRECTED DNA POLYMERASE HOMOLOG"/>
    <property type="match status" value="1"/>
</dbReference>
<dbReference type="Pfam" id="PF00078">
    <property type="entry name" value="RVT_1"/>
    <property type="match status" value="1"/>
</dbReference>
<name>A0A151TEI5_CAJCA</name>
<dbReference type="EMBL" id="CM003608">
    <property type="protein sequence ID" value="KYP65437.1"/>
    <property type="molecule type" value="Genomic_DNA"/>
</dbReference>
<dbReference type="Gramene" id="C.cajan_11344.t">
    <property type="protein sequence ID" value="C.cajan_11344.t.cds1"/>
    <property type="gene ID" value="C.cajan_11344"/>
</dbReference>
<dbReference type="OMA" id="TRWRMCI"/>
<dbReference type="InterPro" id="IPR053134">
    <property type="entry name" value="RNA-dir_DNA_polymerase"/>
</dbReference>
<evidence type="ECO:0000313" key="2">
    <source>
        <dbReference type="EMBL" id="KYP65437.1"/>
    </source>
</evidence>